<dbReference type="InterPro" id="IPR008007">
    <property type="entry name" value="Peptidase_M42"/>
</dbReference>
<keyword evidence="5" id="KW-0378">Hydrolase</keyword>
<dbReference type="SUPFAM" id="SSF101821">
    <property type="entry name" value="Aminopeptidase/glucanase lid domain"/>
    <property type="match status" value="1"/>
</dbReference>
<reference evidence="9 10" key="1">
    <citation type="journal article" date="2015" name="Genome Biol. Evol.">
        <title>Comparative Genomics of Listeria Sensu Lato: Genus-Wide Differences in Evolutionary Dynamics and the Progressive Gain of Complex, Potentially Pathogenicity-Related Traits through Lateral Gene Transfer.</title>
        <authorList>
            <person name="Chiara M."/>
            <person name="Caruso M."/>
            <person name="D'Erchia A.M."/>
            <person name="Manzari C."/>
            <person name="Fraccalvieri R."/>
            <person name="Goffredo E."/>
            <person name="Latorre L."/>
            <person name="Miccolupo A."/>
            <person name="Padalino I."/>
            <person name="Santagada G."/>
            <person name="Chiocco D."/>
            <person name="Pesole G."/>
            <person name="Horner D.S."/>
            <person name="Parisi A."/>
        </authorList>
    </citation>
    <scope>NUCLEOTIDE SEQUENCE [LARGE SCALE GENOMIC DNA]</scope>
    <source>
        <strain evidence="9 10">1991</strain>
    </source>
</reference>
<protein>
    <recommendedName>
        <fullName evidence="11">Aminopeptidase</fullName>
    </recommendedName>
</protein>
<feature type="binding site" evidence="8">
    <location>
        <position position="235"/>
    </location>
    <ligand>
        <name>Zn(2+)</name>
        <dbReference type="ChEBI" id="CHEBI:29105"/>
        <label>1</label>
    </ligand>
</feature>
<dbReference type="PATRIC" id="fig|1430899.3.peg.290"/>
<evidence type="ECO:0000256" key="8">
    <source>
        <dbReference type="PIRSR" id="PIRSR001123-2"/>
    </source>
</evidence>
<dbReference type="Gene3D" id="3.40.630.10">
    <property type="entry name" value="Zn peptidases"/>
    <property type="match status" value="1"/>
</dbReference>
<evidence type="ECO:0008006" key="11">
    <source>
        <dbReference type="Google" id="ProtNLM"/>
    </source>
</evidence>
<dbReference type="Proteomes" id="UP000052258">
    <property type="component" value="Unassembled WGS sequence"/>
</dbReference>
<evidence type="ECO:0000313" key="10">
    <source>
        <dbReference type="Proteomes" id="UP000052258"/>
    </source>
</evidence>
<gene>
    <name evidence="9" type="ORF">X560_0287</name>
</gene>
<dbReference type="EMBL" id="AZHO01000004">
    <property type="protein sequence ID" value="KMT61220.1"/>
    <property type="molecule type" value="Genomic_DNA"/>
</dbReference>
<dbReference type="PIRSF" id="PIRSF001123">
    <property type="entry name" value="PepA_GA"/>
    <property type="match status" value="1"/>
</dbReference>
<dbReference type="OrthoDB" id="9772053at2"/>
<proteinExistence type="inferred from homology"/>
<dbReference type="InterPro" id="IPR051464">
    <property type="entry name" value="Peptidase_M42_aminopept"/>
</dbReference>
<feature type="active site" description="Proton acceptor" evidence="7">
    <location>
        <position position="212"/>
    </location>
</feature>
<evidence type="ECO:0000256" key="4">
    <source>
        <dbReference type="ARBA" id="ARBA00022723"/>
    </source>
</evidence>
<feature type="binding site" evidence="8">
    <location>
        <position position="65"/>
    </location>
    <ligand>
        <name>Zn(2+)</name>
        <dbReference type="ChEBI" id="CHEBI:29105"/>
        <label>1</label>
    </ligand>
</feature>
<dbReference type="CDD" id="cd05656">
    <property type="entry name" value="M42_Frv"/>
    <property type="match status" value="1"/>
</dbReference>
<dbReference type="PANTHER" id="PTHR32481:SF21">
    <property type="entry name" value="AMINOPEPTIDASE YSDC-RELATED"/>
    <property type="match status" value="1"/>
</dbReference>
<keyword evidence="3" id="KW-0645">Protease</keyword>
<name>A0A0J8GEX7_9LIST</name>
<feature type="binding site" evidence="8">
    <location>
        <position position="213"/>
    </location>
    <ligand>
        <name>Zn(2+)</name>
        <dbReference type="ChEBI" id="CHEBI:29105"/>
        <label>2</label>
    </ligand>
</feature>
<feature type="binding site" evidence="8">
    <location>
        <position position="180"/>
    </location>
    <ligand>
        <name>Zn(2+)</name>
        <dbReference type="ChEBI" id="CHEBI:29105"/>
        <label>1</label>
    </ligand>
</feature>
<dbReference type="Gene3D" id="2.40.30.40">
    <property type="entry name" value="Peptidase M42, domain 2"/>
    <property type="match status" value="1"/>
</dbReference>
<evidence type="ECO:0000256" key="3">
    <source>
        <dbReference type="ARBA" id="ARBA00022670"/>
    </source>
</evidence>
<accession>A0A0J8GEX7</accession>
<dbReference type="Pfam" id="PF05343">
    <property type="entry name" value="Peptidase_M42"/>
    <property type="match status" value="1"/>
</dbReference>
<feature type="binding site" evidence="8">
    <location>
        <position position="180"/>
    </location>
    <ligand>
        <name>Zn(2+)</name>
        <dbReference type="ChEBI" id="CHEBI:29105"/>
        <label>2</label>
    </ligand>
</feature>
<sequence>MDEQLKMLKDLTTAKGIPGNEREVREVFENYITPYADEIIHDGLGSSIAIQKGSEDGPKIMLTGHLDEVGFMVTQIDEKGFIKFQTTGGWVPHVMLSQKVTVVTRSGEEIIGVIGSKPPHLMTAAERQKSFDIKEMFVDVGAKDKEEAEHFGIKPGDMIVPAFDFTVMKNEKYLLAKAWDNRIGLAIAIEVLKNLKKEAHANTVYGVGSVQEEVGTRGARTSAHLIQPDIGFAVDVGIAGDTPGIKPTEAQSKMGEGPQIVIYDATMVSHSGLRNFVTDVADELGIPYQFEAIPGGGTDAGPMHLTGNGVPSLPITIATRYIHSHSSILHRDDFDVAVKLITEVVKRLDKETVEKITFQN</sequence>
<keyword evidence="4 8" id="KW-0479">Metal-binding</keyword>
<comment type="cofactor">
    <cofactor evidence="8">
        <name>a divalent metal cation</name>
        <dbReference type="ChEBI" id="CHEBI:60240"/>
    </cofactor>
    <text evidence="8">Binds 2 divalent metal cations per subunit.</text>
</comment>
<dbReference type="GO" id="GO:0004177">
    <property type="term" value="F:aminopeptidase activity"/>
    <property type="evidence" value="ECO:0007669"/>
    <property type="project" value="UniProtKB-UniRule"/>
</dbReference>
<evidence type="ECO:0000256" key="6">
    <source>
        <dbReference type="PIRNR" id="PIRNR001123"/>
    </source>
</evidence>
<organism evidence="9 10">
    <name type="scientific">Listeria fleischmannii 1991</name>
    <dbReference type="NCBI Taxonomy" id="1430899"/>
    <lineage>
        <taxon>Bacteria</taxon>
        <taxon>Bacillati</taxon>
        <taxon>Bacillota</taxon>
        <taxon>Bacilli</taxon>
        <taxon>Bacillales</taxon>
        <taxon>Listeriaceae</taxon>
        <taxon>Listeria</taxon>
    </lineage>
</organism>
<dbReference type="InterPro" id="IPR023367">
    <property type="entry name" value="Peptidase_M42_dom2"/>
</dbReference>
<evidence type="ECO:0000256" key="2">
    <source>
        <dbReference type="ARBA" id="ARBA00022438"/>
    </source>
</evidence>
<feature type="binding site" evidence="8">
    <location>
        <position position="323"/>
    </location>
    <ligand>
        <name>Zn(2+)</name>
        <dbReference type="ChEBI" id="CHEBI:29105"/>
        <label>2</label>
    </ligand>
</feature>
<dbReference type="RefSeq" id="WP_007472704.1">
    <property type="nucleotide sequence ID" value="NZ_KQ130610.1"/>
</dbReference>
<dbReference type="PANTHER" id="PTHR32481">
    <property type="entry name" value="AMINOPEPTIDASE"/>
    <property type="match status" value="1"/>
</dbReference>
<evidence type="ECO:0000256" key="7">
    <source>
        <dbReference type="PIRSR" id="PIRSR001123-1"/>
    </source>
</evidence>
<comment type="caution">
    <text evidence="9">The sequence shown here is derived from an EMBL/GenBank/DDBJ whole genome shotgun (WGS) entry which is preliminary data.</text>
</comment>
<evidence type="ECO:0000313" key="9">
    <source>
        <dbReference type="EMBL" id="KMT61220.1"/>
    </source>
</evidence>
<dbReference type="GO" id="GO:0046872">
    <property type="term" value="F:metal ion binding"/>
    <property type="evidence" value="ECO:0007669"/>
    <property type="project" value="UniProtKB-UniRule"/>
</dbReference>
<dbReference type="AlphaFoldDB" id="A0A0J8GEX7"/>
<keyword evidence="10" id="KW-1185">Reference proteome</keyword>
<comment type="similarity">
    <text evidence="1 6">Belongs to the peptidase M42 family.</text>
</comment>
<dbReference type="GO" id="GO:0006508">
    <property type="term" value="P:proteolysis"/>
    <property type="evidence" value="ECO:0007669"/>
    <property type="project" value="UniProtKB-KW"/>
</dbReference>
<keyword evidence="2" id="KW-0031">Aminopeptidase</keyword>
<dbReference type="SUPFAM" id="SSF53187">
    <property type="entry name" value="Zn-dependent exopeptidases"/>
    <property type="match status" value="1"/>
</dbReference>
<evidence type="ECO:0000256" key="5">
    <source>
        <dbReference type="ARBA" id="ARBA00022801"/>
    </source>
</evidence>
<evidence type="ECO:0000256" key="1">
    <source>
        <dbReference type="ARBA" id="ARBA00006272"/>
    </source>
</evidence>